<feature type="non-terminal residue" evidence="1">
    <location>
        <position position="157"/>
    </location>
</feature>
<reference evidence="1 2" key="1">
    <citation type="journal article" date="2014" name="Genome Announc.">
        <title>Draft Genome Sequence of Magnetospirillum sp. Strain SO-1, a Freshwater Magnetotactic Bacterium Isolated from the Ol'khovka River, Russia.</title>
        <authorList>
            <person name="Grouzdev D.S."/>
            <person name="Dziuba M.V."/>
            <person name="Sukhacheva M.S."/>
            <person name="Mardanov A.V."/>
            <person name="Beletskiy A.V."/>
            <person name="Kuznetsov B.B."/>
            <person name="Skryabin K.G."/>
        </authorList>
    </citation>
    <scope>NUCLEOTIDE SEQUENCE [LARGE SCALE GENOMIC DNA]</scope>
    <source>
        <strain evidence="1 2">SO-1</strain>
    </source>
</reference>
<dbReference type="Proteomes" id="UP000011744">
    <property type="component" value="Unassembled WGS sequence"/>
</dbReference>
<organism evidence="1 2">
    <name type="scientific">Paramagnetospirillum caucaseum</name>
    <dbReference type="NCBI Taxonomy" id="1244869"/>
    <lineage>
        <taxon>Bacteria</taxon>
        <taxon>Pseudomonadati</taxon>
        <taxon>Pseudomonadota</taxon>
        <taxon>Alphaproteobacteria</taxon>
        <taxon>Rhodospirillales</taxon>
        <taxon>Magnetospirillaceae</taxon>
        <taxon>Paramagnetospirillum</taxon>
    </lineage>
</organism>
<dbReference type="InterPro" id="IPR036583">
    <property type="entry name" value="23S_rRNA_IVS_sf"/>
</dbReference>
<dbReference type="EMBL" id="AONQ01000200">
    <property type="protein sequence ID" value="EME67476.1"/>
    <property type="molecule type" value="Genomic_DNA"/>
</dbReference>
<sequence>MALATELPIYRETYALVQLLAKLTGQYHRNYRQVLAREILTEGLQMAVEIFRANCVTGPAKVPHIERVREHLETLRLQLRLSKDLHLISPGQFGEPASTDEVIRFYFASGNPWVVPTVAEDRRFIVIDFRDNTPPAELPAQCCDCINSTARGHVCLD</sequence>
<name>M2Y319_9PROT</name>
<keyword evidence="2" id="KW-1185">Reference proteome</keyword>
<proteinExistence type="predicted"/>
<evidence type="ECO:0000313" key="2">
    <source>
        <dbReference type="Proteomes" id="UP000011744"/>
    </source>
</evidence>
<dbReference type="RefSeq" id="WP_008622946.1">
    <property type="nucleotide sequence ID" value="NZ_AONQ01000200.1"/>
</dbReference>
<dbReference type="CDD" id="cd16376">
    <property type="entry name" value="Avd_like"/>
    <property type="match status" value="1"/>
</dbReference>
<evidence type="ECO:0000313" key="1">
    <source>
        <dbReference type="EMBL" id="EME67476.1"/>
    </source>
</evidence>
<gene>
    <name evidence="1" type="ORF">H261_23322</name>
</gene>
<dbReference type="Gene3D" id="1.20.1440.60">
    <property type="entry name" value="23S rRNA-intervening sequence"/>
    <property type="match status" value="1"/>
</dbReference>
<protein>
    <submittedName>
        <fullName evidence="1">Uncharacterized protein</fullName>
    </submittedName>
</protein>
<dbReference type="AlphaFoldDB" id="M2Y319"/>
<comment type="caution">
    <text evidence="1">The sequence shown here is derived from an EMBL/GenBank/DDBJ whole genome shotgun (WGS) entry which is preliminary data.</text>
</comment>
<accession>M2Y319</accession>
<dbReference type="InterPro" id="IPR055360">
    <property type="entry name" value="bAvd"/>
</dbReference>